<dbReference type="GO" id="GO:0016747">
    <property type="term" value="F:acyltransferase activity, transferring groups other than amino-acyl groups"/>
    <property type="evidence" value="ECO:0007669"/>
    <property type="project" value="InterPro"/>
</dbReference>
<evidence type="ECO:0000259" key="7">
    <source>
        <dbReference type="Pfam" id="PF00583"/>
    </source>
</evidence>
<dbReference type="PANTHER" id="PTHR36449">
    <property type="entry name" value="ACETYLTRANSFERASE-RELATED"/>
    <property type="match status" value="1"/>
</dbReference>
<proteinExistence type="inferred from homology"/>
<evidence type="ECO:0000313" key="8">
    <source>
        <dbReference type="EMBL" id="TGN40314.1"/>
    </source>
</evidence>
<comment type="catalytic activity">
    <reaction evidence="6">
        <text>glycyl-tRNA(Gly) + acetyl-CoA = N-acetylglycyl-tRNA(Gly) + CoA + H(+)</text>
        <dbReference type="Rhea" id="RHEA:81867"/>
        <dbReference type="Rhea" id="RHEA-COMP:9683"/>
        <dbReference type="Rhea" id="RHEA-COMP:19766"/>
        <dbReference type="ChEBI" id="CHEBI:15378"/>
        <dbReference type="ChEBI" id="CHEBI:57287"/>
        <dbReference type="ChEBI" id="CHEBI:57288"/>
        <dbReference type="ChEBI" id="CHEBI:78522"/>
        <dbReference type="ChEBI" id="CHEBI:232036"/>
    </reaction>
</comment>
<evidence type="ECO:0000256" key="1">
    <source>
        <dbReference type="ARBA" id="ARBA00009342"/>
    </source>
</evidence>
<feature type="domain" description="N-acetyltransferase" evidence="7">
    <location>
        <begin position="85"/>
        <end position="145"/>
    </location>
</feature>
<evidence type="ECO:0000256" key="4">
    <source>
        <dbReference type="ARBA" id="ARBA00022679"/>
    </source>
</evidence>
<keyword evidence="9" id="KW-1185">Reference proteome</keyword>
<reference evidence="8 9" key="1">
    <citation type="submission" date="2019-04" db="EMBL/GenBank/DDBJ databases">
        <authorList>
            <person name="Park S."/>
            <person name="Yoon J.-H."/>
        </authorList>
    </citation>
    <scope>NUCLEOTIDE SEQUENCE [LARGE SCALE GENOMIC DNA]</scope>
    <source>
        <strain evidence="8 9">HJM-18</strain>
    </source>
</reference>
<sequence>MILPRQTRLTPIQKRHNRKAFDCGYADLNEFLAHSARASSDKRMTRTFVIEDPSDPNMIMAYITLTYTTIDLPVECTPARKLKNPVPALLLAKMAVDNRYKGSSYGKRLLTFAIKEASETSKRVGGVGLVVDAKDNHAKAFYLSRGGDDFEIIDESGLKLWLPIDICDAIAKTLGEP</sequence>
<dbReference type="PANTHER" id="PTHR36449:SF1">
    <property type="entry name" value="ACETYLTRANSFERASE"/>
    <property type="match status" value="1"/>
</dbReference>
<evidence type="ECO:0000256" key="6">
    <source>
        <dbReference type="ARBA" id="ARBA00049880"/>
    </source>
</evidence>
<evidence type="ECO:0000256" key="5">
    <source>
        <dbReference type="ARBA" id="ARBA00023315"/>
    </source>
</evidence>
<evidence type="ECO:0000256" key="2">
    <source>
        <dbReference type="ARBA" id="ARBA00022491"/>
    </source>
</evidence>
<dbReference type="Gene3D" id="3.40.630.30">
    <property type="match status" value="1"/>
</dbReference>
<dbReference type="RefSeq" id="WP_135802976.1">
    <property type="nucleotide sequence ID" value="NZ_SRPF01000002.1"/>
</dbReference>
<evidence type="ECO:0000313" key="9">
    <source>
        <dbReference type="Proteomes" id="UP000298325"/>
    </source>
</evidence>
<comment type="caution">
    <text evidence="8">The sequence shown here is derived from an EMBL/GenBank/DDBJ whole genome shotgun (WGS) entry which is preliminary data.</text>
</comment>
<dbReference type="Pfam" id="PF00583">
    <property type="entry name" value="Acetyltransf_1"/>
    <property type="match status" value="1"/>
</dbReference>
<dbReference type="Proteomes" id="UP000298325">
    <property type="component" value="Unassembled WGS sequence"/>
</dbReference>
<keyword evidence="4 8" id="KW-0808">Transferase</keyword>
<keyword evidence="5" id="KW-0012">Acyltransferase</keyword>
<dbReference type="InterPro" id="IPR000182">
    <property type="entry name" value="GNAT_dom"/>
</dbReference>
<protein>
    <submittedName>
        <fullName evidence="8">GNAT family N-acetyltransferase</fullName>
    </submittedName>
</protein>
<evidence type="ECO:0000256" key="3">
    <source>
        <dbReference type="ARBA" id="ARBA00022649"/>
    </source>
</evidence>
<dbReference type="SUPFAM" id="SSF55729">
    <property type="entry name" value="Acyl-CoA N-acyltransferases (Nat)"/>
    <property type="match status" value="1"/>
</dbReference>
<organism evidence="8 9">
    <name type="scientific">Marinobacter confluentis</name>
    <dbReference type="NCBI Taxonomy" id="1697557"/>
    <lineage>
        <taxon>Bacteria</taxon>
        <taxon>Pseudomonadati</taxon>
        <taxon>Pseudomonadota</taxon>
        <taxon>Gammaproteobacteria</taxon>
        <taxon>Pseudomonadales</taxon>
        <taxon>Marinobacteraceae</taxon>
        <taxon>Marinobacter</taxon>
    </lineage>
</organism>
<dbReference type="InterPro" id="IPR016181">
    <property type="entry name" value="Acyl_CoA_acyltransferase"/>
</dbReference>
<name>A0A4Z1BDG4_9GAMM</name>
<gene>
    <name evidence="8" type="ORF">E5Q11_08530</name>
</gene>
<dbReference type="OrthoDB" id="9799147at2"/>
<accession>A0A4Z1BDG4</accession>
<dbReference type="AlphaFoldDB" id="A0A4Z1BDG4"/>
<comment type="similarity">
    <text evidence="1">Belongs to the acetyltransferase family. GNAT subfamily.</text>
</comment>
<keyword evidence="2" id="KW-0678">Repressor</keyword>
<dbReference type="EMBL" id="SRPF01000002">
    <property type="protein sequence ID" value="TGN40314.1"/>
    <property type="molecule type" value="Genomic_DNA"/>
</dbReference>
<keyword evidence="3" id="KW-1277">Toxin-antitoxin system</keyword>